<keyword evidence="5" id="KW-0333">Golgi apparatus</keyword>
<dbReference type="AlphaFoldDB" id="A0A840CCR7"/>
<keyword evidence="9" id="KW-1185">Reference proteome</keyword>
<dbReference type="RefSeq" id="WP_037210470.1">
    <property type="nucleotide sequence ID" value="NZ_JACIEQ010000001.1"/>
</dbReference>
<comment type="caution">
    <text evidence="8">The sequence shown here is derived from an EMBL/GenBank/DDBJ whole genome shotgun (WGS) entry which is preliminary data.</text>
</comment>
<dbReference type="InterPro" id="IPR005331">
    <property type="entry name" value="Sulfotransferase"/>
</dbReference>
<dbReference type="InterPro" id="IPR027417">
    <property type="entry name" value="P-loop_NTPase"/>
</dbReference>
<keyword evidence="7" id="KW-0325">Glycoprotein</keyword>
<evidence type="ECO:0000256" key="7">
    <source>
        <dbReference type="ARBA" id="ARBA00023180"/>
    </source>
</evidence>
<dbReference type="PANTHER" id="PTHR12137:SF54">
    <property type="entry name" value="CARBOHYDRATE SULFOTRANSFERASE"/>
    <property type="match status" value="1"/>
</dbReference>
<evidence type="ECO:0000256" key="5">
    <source>
        <dbReference type="ARBA" id="ARBA00023034"/>
    </source>
</evidence>
<dbReference type="GO" id="GO:0016020">
    <property type="term" value="C:membrane"/>
    <property type="evidence" value="ECO:0007669"/>
    <property type="project" value="InterPro"/>
</dbReference>
<keyword evidence="2" id="KW-0808">Transferase</keyword>
<evidence type="ECO:0000313" key="8">
    <source>
        <dbReference type="EMBL" id="MBB4021872.1"/>
    </source>
</evidence>
<dbReference type="InterPro" id="IPR018011">
    <property type="entry name" value="Carb_sulfotrans_8-10"/>
</dbReference>
<sequence>MTTFSTKAALADARLQAGARWIGMQRRYFDTREYIRAKRETLDMSENRARGALFVHVPKCAGTTIARQVPITHGHRSAEFFKWRDPALFDSCFTFGITRNPYDRLVSAFHYLRSDQTSKRDGEWGRRNLSQFPDFYAFMAALSHRGERNRLLGWLHFLPQTYYLCDAGNRVLVDYVGKTETFSDDIEQINARTGLGIENQRQRAVSRSPYKEFYSNETARLVDQIYADDFRVFGYDTEHDF</sequence>
<evidence type="ECO:0000313" key="9">
    <source>
        <dbReference type="Proteomes" id="UP000585681"/>
    </source>
</evidence>
<accession>A0A840CCR7</accession>
<evidence type="ECO:0000256" key="6">
    <source>
        <dbReference type="ARBA" id="ARBA00023136"/>
    </source>
</evidence>
<gene>
    <name evidence="8" type="ORF">GGR17_001663</name>
</gene>
<evidence type="ECO:0000256" key="3">
    <source>
        <dbReference type="ARBA" id="ARBA00022692"/>
    </source>
</evidence>
<evidence type="ECO:0000256" key="4">
    <source>
        <dbReference type="ARBA" id="ARBA00022989"/>
    </source>
</evidence>
<dbReference type="Pfam" id="PF03567">
    <property type="entry name" value="Sulfotransfer_2"/>
    <property type="match status" value="1"/>
</dbReference>
<reference evidence="8" key="1">
    <citation type="submission" date="2020-08" db="EMBL/GenBank/DDBJ databases">
        <title>Genomic Encyclopedia of Type Strains, Phase IV (KMG-IV): sequencing the most valuable type-strain genomes for metagenomic binning, comparative biology and taxonomic classification.</title>
        <authorList>
            <person name="Goeker M."/>
        </authorList>
    </citation>
    <scope>NUCLEOTIDE SEQUENCE [LARGE SCALE GENOMIC DNA]</scope>
    <source>
        <strain evidence="8">DSM 105040</strain>
    </source>
</reference>
<dbReference type="SUPFAM" id="SSF52540">
    <property type="entry name" value="P-loop containing nucleoside triphosphate hydrolases"/>
    <property type="match status" value="1"/>
</dbReference>
<keyword evidence="6" id="KW-0472">Membrane</keyword>
<dbReference type="GO" id="GO:0008146">
    <property type="term" value="F:sulfotransferase activity"/>
    <property type="evidence" value="ECO:0007669"/>
    <property type="project" value="InterPro"/>
</dbReference>
<proteinExistence type="predicted"/>
<keyword evidence="4" id="KW-1133">Transmembrane helix</keyword>
<dbReference type="Proteomes" id="UP000585681">
    <property type="component" value="Unassembled WGS sequence"/>
</dbReference>
<comment type="subcellular location">
    <subcellularLocation>
        <location evidence="1">Golgi apparatus membrane</location>
        <topology evidence="1">Single-pass type II membrane protein</topology>
    </subcellularLocation>
</comment>
<dbReference type="PANTHER" id="PTHR12137">
    <property type="entry name" value="CARBOHYDRATE SULFOTRANSFERASE"/>
    <property type="match status" value="1"/>
</dbReference>
<evidence type="ECO:0008006" key="10">
    <source>
        <dbReference type="Google" id="ProtNLM"/>
    </source>
</evidence>
<keyword evidence="3" id="KW-0812">Transmembrane</keyword>
<evidence type="ECO:0000256" key="1">
    <source>
        <dbReference type="ARBA" id="ARBA00004323"/>
    </source>
</evidence>
<name>A0A840CCR7_9RHOB</name>
<dbReference type="Gene3D" id="3.40.50.300">
    <property type="entry name" value="P-loop containing nucleotide triphosphate hydrolases"/>
    <property type="match status" value="1"/>
</dbReference>
<organism evidence="8 9">
    <name type="scientific">Actibacterium naphthalenivorans</name>
    <dbReference type="NCBI Taxonomy" id="1614693"/>
    <lineage>
        <taxon>Bacteria</taxon>
        <taxon>Pseudomonadati</taxon>
        <taxon>Pseudomonadota</taxon>
        <taxon>Alphaproteobacteria</taxon>
        <taxon>Rhodobacterales</taxon>
        <taxon>Roseobacteraceae</taxon>
        <taxon>Actibacterium</taxon>
    </lineage>
</organism>
<dbReference type="EMBL" id="JACIEQ010000001">
    <property type="protein sequence ID" value="MBB4021872.1"/>
    <property type="molecule type" value="Genomic_DNA"/>
</dbReference>
<dbReference type="GO" id="GO:0016051">
    <property type="term" value="P:carbohydrate biosynthetic process"/>
    <property type="evidence" value="ECO:0007669"/>
    <property type="project" value="InterPro"/>
</dbReference>
<protein>
    <recommendedName>
        <fullName evidence="10">Sulfotransferase family protein</fullName>
    </recommendedName>
</protein>
<evidence type="ECO:0000256" key="2">
    <source>
        <dbReference type="ARBA" id="ARBA00022679"/>
    </source>
</evidence>